<keyword evidence="8" id="KW-0530">Neurotransmitter biosynthesis</keyword>
<dbReference type="FunFam" id="1.20.1250.20:FF:000109">
    <property type="entry name" value="Putative vesicular acetylcholine transporter"/>
    <property type="match status" value="1"/>
</dbReference>
<keyword evidence="4" id="KW-0813">Transport</keyword>
<gene>
    <name evidence="21" type="ORF">PODLI_1B025026</name>
</gene>
<evidence type="ECO:0000256" key="3">
    <source>
        <dbReference type="ARBA" id="ARBA00006829"/>
    </source>
</evidence>
<proteinExistence type="inferred from homology"/>
<keyword evidence="12" id="KW-0012">Acyltransferase</keyword>
<feature type="domain" description="Major facilitator superfamily (MFS) profile" evidence="20">
    <location>
        <begin position="43"/>
        <end position="478"/>
    </location>
</feature>
<dbReference type="GO" id="GO:0022857">
    <property type="term" value="F:transmembrane transporter activity"/>
    <property type="evidence" value="ECO:0007669"/>
    <property type="project" value="InterPro"/>
</dbReference>
<dbReference type="Proteomes" id="UP001178461">
    <property type="component" value="Chromosome 5"/>
</dbReference>
<keyword evidence="10 19" id="KW-0472">Membrane</keyword>
<dbReference type="FunFam" id="3.30.559.70:FF:000004">
    <property type="entry name" value="Choline O-acetyltransferase"/>
    <property type="match status" value="1"/>
</dbReference>
<feature type="transmembrane region" description="Helical" evidence="19">
    <location>
        <begin position="458"/>
        <end position="476"/>
    </location>
</feature>
<feature type="transmembrane region" description="Helical" evidence="19">
    <location>
        <begin position="292"/>
        <end position="315"/>
    </location>
</feature>
<evidence type="ECO:0000256" key="19">
    <source>
        <dbReference type="SAM" id="Phobius"/>
    </source>
</evidence>
<keyword evidence="9 19" id="KW-1133">Transmembrane helix</keyword>
<dbReference type="EC" id="2.3.1.6" evidence="14"/>
<reference evidence="21" key="1">
    <citation type="submission" date="2022-12" db="EMBL/GenBank/DDBJ databases">
        <authorList>
            <person name="Alioto T."/>
            <person name="Alioto T."/>
            <person name="Gomez Garrido J."/>
        </authorList>
    </citation>
    <scope>NUCLEOTIDE SEQUENCE</scope>
</reference>
<keyword evidence="7" id="KW-0532">Neurotransmitter transport</keyword>
<dbReference type="GO" id="GO:0008292">
    <property type="term" value="P:acetylcholine biosynthetic process"/>
    <property type="evidence" value="ECO:0007669"/>
    <property type="project" value="TreeGrafter"/>
</dbReference>
<comment type="function">
    <text evidence="13">Catalyzes the reversible synthesis of acetylcholine (ACh) from acetyl CoA and choline at cholinergic synapses.</text>
</comment>
<evidence type="ECO:0000256" key="17">
    <source>
        <dbReference type="PIRSR" id="PIRSR600542-1"/>
    </source>
</evidence>
<dbReference type="GO" id="GO:0045202">
    <property type="term" value="C:synapse"/>
    <property type="evidence" value="ECO:0007669"/>
    <property type="project" value="GOC"/>
</dbReference>
<dbReference type="SUPFAM" id="SSF103473">
    <property type="entry name" value="MFS general substrate transporter"/>
    <property type="match status" value="1"/>
</dbReference>
<dbReference type="Gene3D" id="3.30.559.70">
    <property type="entry name" value="Choline/Carnitine o-acyltransferase, domain 2"/>
    <property type="match status" value="1"/>
</dbReference>
<dbReference type="GO" id="GO:0005737">
    <property type="term" value="C:cytoplasm"/>
    <property type="evidence" value="ECO:0007669"/>
    <property type="project" value="TreeGrafter"/>
</dbReference>
<feature type="transmembrane region" description="Helical" evidence="19">
    <location>
        <begin position="427"/>
        <end position="446"/>
    </location>
</feature>
<feature type="transmembrane region" description="Helical" evidence="19">
    <location>
        <begin position="390"/>
        <end position="415"/>
    </location>
</feature>
<keyword evidence="22" id="KW-1185">Reference proteome</keyword>
<dbReference type="CDD" id="cd17383">
    <property type="entry name" value="MFS_SLC18A3_VAChT"/>
    <property type="match status" value="1"/>
</dbReference>
<feature type="transmembrane region" description="Helical" evidence="19">
    <location>
        <begin position="222"/>
        <end position="248"/>
    </location>
</feature>
<dbReference type="InterPro" id="IPR042231">
    <property type="entry name" value="Cho/carn_acyl_trans_2"/>
</dbReference>
<dbReference type="PROSITE" id="PS00439">
    <property type="entry name" value="ACYLTRANSF_C_1"/>
    <property type="match status" value="1"/>
</dbReference>
<evidence type="ECO:0000256" key="12">
    <source>
        <dbReference type="ARBA" id="ARBA00023315"/>
    </source>
</evidence>
<dbReference type="EMBL" id="OX395130">
    <property type="protein sequence ID" value="CAI5774424.1"/>
    <property type="molecule type" value="Genomic_DNA"/>
</dbReference>
<sequence>MEEEASAPSGPRSAVEKLSEAVGQRTKALSSALHEANRQRRLLLVIVCVALLLDNMLYMVIVPIVPDFVAALNVAEERQQGAQQQQQQQQQAPAPATAASNISTTGGGLGWSLNSTRPMLRPRYPADSDDIRIGVLFASKAILQLLVNPLSGTFIDRVGYAIPLLIGLGVMFLSTIIFAFAENYGTLFAARSLQGLGSAFADTSGIALIADKYTEESERNRALGIALAFISFGSLVAPPFGGILYYFAGKRVPFLVLAFISLLDGLLLLLAIKPFSDRSRDNMPVGTPIYKLMIDPYIMVVAGALTTCNIPLAFLEPTISNWMKKTMDANEWEMGLTWLPAFIPHVLGVYVTVKLADKYPHLQWFYGALGLATIGASSCMVPACRNFWQLTVPLCGICFGIALVDTALLPTLAFLVDVRYVSVYGSVYAIADISYSVAYALGPIVAGEIVHSFGFVQLNLGMGLANVLYAPILLALKNICQMKPSHSERNILLEEGPKGLYDTIKMEERKGKGKHLHPLSIKRTKRNAKMPILEKAAKKKEKEACSQDEMVLPKLPVPPLQQTLHMYLHCMKHLVSEDQYKKTKAMVDRFEAPGGPGEVLQQKLLERREKVENWVLNYWLDDMYLNNRLALPVNSSPAVIFARQQFQDVNDQLRFAANLISGVLDYKALLDTHAVPVDFARGQLSGHPLCMKQYYGLFSSYRLPGHTKDTLVAQKSNIMPEPEHIIVACNNQFFVLDVVINFRRLSEGDLFTQLRKIAKMSENEEERLPPIGLLTSDGRTEWAEARTILVEDSTNRDSLDMIERSICLVCLDSPSGEEPTDTNMALQLLHGGGYSKNGANRWYDKPMQFVVGRDGVCGTVCEHSPFDGIVLVQCIEHLLRHMKEGAKKLVRADSVSELPAPRRLRWKCSPEIQGHLASSAEKLQRMVKNLDFIAYKFENYGKEFIKKQKMSPDAYIQVALQLAFYRLYGRLVPTYESASIRRFEEGRVDNIRSATPEALTFVKGMIDKKSSLQDSEKMQQFKDAIAAQTNYTILAITGMAIDNHLLGLREIAREHFKELPDIFTDETYLTSNRFILSTSQVPTTMGMFCCYGPVIPNGYGACYNPQPEHILFCISSFKDCKETSSSKFAKAVGESLMDMKQLCNKCNLPKTTTPTKQGAPSTPRPGSKH</sequence>
<accession>A0AA35KBJ0</accession>
<evidence type="ECO:0000313" key="22">
    <source>
        <dbReference type="Proteomes" id="UP001178461"/>
    </source>
</evidence>
<evidence type="ECO:0000256" key="8">
    <source>
        <dbReference type="ARBA" id="ARBA00022979"/>
    </source>
</evidence>
<dbReference type="Pfam" id="PF07690">
    <property type="entry name" value="MFS_1"/>
    <property type="match status" value="1"/>
</dbReference>
<keyword evidence="5" id="KW-0808">Transferase</keyword>
<name>A0AA35KBJ0_9SAUR</name>
<feature type="region of interest" description="Disordered" evidence="18">
    <location>
        <begin position="81"/>
        <end position="114"/>
    </location>
</feature>
<evidence type="ECO:0000256" key="18">
    <source>
        <dbReference type="SAM" id="MobiDB-lite"/>
    </source>
</evidence>
<dbReference type="InterPro" id="IPR039551">
    <property type="entry name" value="Cho/carn_acyl_trans"/>
</dbReference>
<dbReference type="Pfam" id="PF00755">
    <property type="entry name" value="Carn_acyltransf"/>
    <property type="match status" value="1"/>
</dbReference>
<evidence type="ECO:0000256" key="5">
    <source>
        <dbReference type="ARBA" id="ARBA00022679"/>
    </source>
</evidence>
<keyword evidence="11" id="KW-0325">Glycoprotein</keyword>
<feature type="transmembrane region" description="Helical" evidence="19">
    <location>
        <begin position="365"/>
        <end position="384"/>
    </location>
</feature>
<comment type="subcellular location">
    <subcellularLocation>
        <location evidence="1">Membrane</location>
        <topology evidence="1">Multi-pass membrane protein</topology>
    </subcellularLocation>
</comment>
<feature type="active site" description="Proton acceptor" evidence="17">
    <location>
        <position position="863"/>
    </location>
</feature>
<evidence type="ECO:0000256" key="13">
    <source>
        <dbReference type="ARBA" id="ARBA00037088"/>
    </source>
</evidence>
<feature type="region of interest" description="Disordered" evidence="18">
    <location>
        <begin position="1148"/>
        <end position="1169"/>
    </location>
</feature>
<feature type="compositionally biased region" description="Polar residues" evidence="18">
    <location>
        <begin position="1149"/>
        <end position="1160"/>
    </location>
</feature>
<evidence type="ECO:0000256" key="11">
    <source>
        <dbReference type="ARBA" id="ARBA00023180"/>
    </source>
</evidence>
<comment type="catalytic activity">
    <reaction evidence="16">
        <text>choline + acetyl-CoA = acetylcholine + CoA</text>
        <dbReference type="Rhea" id="RHEA:18821"/>
        <dbReference type="ChEBI" id="CHEBI:15354"/>
        <dbReference type="ChEBI" id="CHEBI:15355"/>
        <dbReference type="ChEBI" id="CHEBI:57287"/>
        <dbReference type="ChEBI" id="CHEBI:57288"/>
        <dbReference type="EC" id="2.3.1.6"/>
    </reaction>
</comment>
<dbReference type="PROSITE" id="PS00440">
    <property type="entry name" value="ACYLTRANSF_C_2"/>
    <property type="match status" value="1"/>
</dbReference>
<dbReference type="PANTHER" id="PTHR22589:SF14">
    <property type="entry name" value="CHOLINE O-ACETYLTRANSFERASE"/>
    <property type="match status" value="1"/>
</dbReference>
<evidence type="ECO:0000256" key="10">
    <source>
        <dbReference type="ARBA" id="ARBA00023136"/>
    </source>
</evidence>
<dbReference type="Gene3D" id="3.30.559.10">
    <property type="entry name" value="Chloramphenicol acetyltransferase-like domain"/>
    <property type="match status" value="1"/>
</dbReference>
<dbReference type="Gene3D" id="1.20.1250.20">
    <property type="entry name" value="MFS general substrate transporter like domains"/>
    <property type="match status" value="1"/>
</dbReference>
<evidence type="ECO:0000256" key="7">
    <source>
        <dbReference type="ARBA" id="ARBA00022775"/>
    </source>
</evidence>
<evidence type="ECO:0000256" key="6">
    <source>
        <dbReference type="ARBA" id="ARBA00022692"/>
    </source>
</evidence>
<dbReference type="InterPro" id="IPR000542">
    <property type="entry name" value="Carn_acyl_trans"/>
</dbReference>
<dbReference type="InterPro" id="IPR023213">
    <property type="entry name" value="CAT-like_dom_sf"/>
</dbReference>
<dbReference type="FunFam" id="3.30.559.10:FF:000001">
    <property type="entry name" value="Carnitine O-acetyltransferase"/>
    <property type="match status" value="1"/>
</dbReference>
<evidence type="ECO:0000256" key="16">
    <source>
        <dbReference type="ARBA" id="ARBA00048143"/>
    </source>
</evidence>
<dbReference type="InterPro" id="IPR011701">
    <property type="entry name" value="MFS"/>
</dbReference>
<keyword evidence="6 19" id="KW-0812">Transmembrane</keyword>
<dbReference type="AlphaFoldDB" id="A0AA35KBJ0"/>
<evidence type="ECO:0000256" key="4">
    <source>
        <dbReference type="ARBA" id="ARBA00022448"/>
    </source>
</evidence>
<dbReference type="InterPro" id="IPR036259">
    <property type="entry name" value="MFS_trans_sf"/>
</dbReference>
<evidence type="ECO:0000256" key="2">
    <source>
        <dbReference type="ARBA" id="ARBA00005232"/>
    </source>
</evidence>
<dbReference type="SUPFAM" id="SSF52777">
    <property type="entry name" value="CoA-dependent acyltransferases"/>
    <property type="match status" value="2"/>
</dbReference>
<feature type="transmembrane region" description="Helical" evidence="19">
    <location>
        <begin position="160"/>
        <end position="181"/>
    </location>
</feature>
<dbReference type="GO" id="GO:0006836">
    <property type="term" value="P:neurotransmitter transport"/>
    <property type="evidence" value="ECO:0007669"/>
    <property type="project" value="UniProtKB-KW"/>
</dbReference>
<comment type="similarity">
    <text evidence="2">Belongs to the carnitine/choline acetyltransferase family.</text>
</comment>
<feature type="transmembrane region" description="Helical" evidence="19">
    <location>
        <begin position="42"/>
        <end position="65"/>
    </location>
</feature>
<evidence type="ECO:0000313" key="21">
    <source>
        <dbReference type="EMBL" id="CAI5774424.1"/>
    </source>
</evidence>
<organism evidence="21 22">
    <name type="scientific">Podarcis lilfordi</name>
    <name type="common">Lilford's wall lizard</name>
    <dbReference type="NCBI Taxonomy" id="74358"/>
    <lineage>
        <taxon>Eukaryota</taxon>
        <taxon>Metazoa</taxon>
        <taxon>Chordata</taxon>
        <taxon>Craniata</taxon>
        <taxon>Vertebrata</taxon>
        <taxon>Euteleostomi</taxon>
        <taxon>Lepidosauria</taxon>
        <taxon>Squamata</taxon>
        <taxon>Bifurcata</taxon>
        <taxon>Unidentata</taxon>
        <taxon>Episquamata</taxon>
        <taxon>Laterata</taxon>
        <taxon>Lacertibaenia</taxon>
        <taxon>Lacertidae</taxon>
        <taxon>Podarcis</taxon>
    </lineage>
</organism>
<dbReference type="GO" id="GO:0004102">
    <property type="term" value="F:choline O-acetyltransferase activity"/>
    <property type="evidence" value="ECO:0007669"/>
    <property type="project" value="UniProtKB-EC"/>
</dbReference>
<protein>
    <recommendedName>
        <fullName evidence="15">Choline O-acetyltransferase</fullName>
        <ecNumber evidence="14">2.3.1.6</ecNumber>
    </recommendedName>
</protein>
<evidence type="ECO:0000259" key="20">
    <source>
        <dbReference type="PROSITE" id="PS50850"/>
    </source>
</evidence>
<evidence type="ECO:0000256" key="15">
    <source>
        <dbReference type="ARBA" id="ARBA00040495"/>
    </source>
</evidence>
<dbReference type="PROSITE" id="PS50850">
    <property type="entry name" value="MFS"/>
    <property type="match status" value="1"/>
</dbReference>
<feature type="transmembrane region" description="Helical" evidence="19">
    <location>
        <begin position="254"/>
        <end position="272"/>
    </location>
</feature>
<dbReference type="GO" id="GO:0016020">
    <property type="term" value="C:membrane"/>
    <property type="evidence" value="ECO:0007669"/>
    <property type="project" value="UniProtKB-SubCell"/>
</dbReference>
<evidence type="ECO:0000256" key="9">
    <source>
        <dbReference type="ARBA" id="ARBA00022989"/>
    </source>
</evidence>
<feature type="compositionally biased region" description="Low complexity" evidence="18">
    <location>
        <begin position="81"/>
        <end position="99"/>
    </location>
</feature>
<feature type="transmembrane region" description="Helical" evidence="19">
    <location>
        <begin position="335"/>
        <end position="353"/>
    </location>
</feature>
<evidence type="ECO:0000256" key="1">
    <source>
        <dbReference type="ARBA" id="ARBA00004141"/>
    </source>
</evidence>
<dbReference type="PANTHER" id="PTHR22589">
    <property type="entry name" value="CARNITINE O-ACYLTRANSFERASE"/>
    <property type="match status" value="1"/>
</dbReference>
<dbReference type="GO" id="GO:0043005">
    <property type="term" value="C:neuron projection"/>
    <property type="evidence" value="ECO:0007669"/>
    <property type="project" value="TreeGrafter"/>
</dbReference>
<feature type="transmembrane region" description="Helical" evidence="19">
    <location>
        <begin position="193"/>
        <end position="210"/>
    </location>
</feature>
<dbReference type="GO" id="GO:0007274">
    <property type="term" value="P:neuromuscular synaptic transmission"/>
    <property type="evidence" value="ECO:0007669"/>
    <property type="project" value="TreeGrafter"/>
</dbReference>
<evidence type="ECO:0000256" key="14">
    <source>
        <dbReference type="ARBA" id="ARBA00039091"/>
    </source>
</evidence>
<comment type="similarity">
    <text evidence="3">Belongs to the major facilitator superfamily. Vesicular transporter family.</text>
</comment>
<dbReference type="InterPro" id="IPR020846">
    <property type="entry name" value="MFS_dom"/>
</dbReference>